<dbReference type="SUPFAM" id="SSF55874">
    <property type="entry name" value="ATPase domain of HSP90 chaperone/DNA topoisomerase II/histidine kinase"/>
    <property type="match status" value="1"/>
</dbReference>
<comment type="caution">
    <text evidence="10">The sequence shown here is derived from an EMBL/GenBank/DDBJ whole genome shotgun (WGS) entry which is preliminary data.</text>
</comment>
<dbReference type="Gene3D" id="1.10.287.130">
    <property type="match status" value="1"/>
</dbReference>
<evidence type="ECO:0000259" key="9">
    <source>
        <dbReference type="PROSITE" id="PS50110"/>
    </source>
</evidence>
<comment type="catalytic activity">
    <reaction evidence="1">
        <text>ATP + protein L-histidine = ADP + protein N-phospho-L-histidine.</text>
        <dbReference type="EC" id="2.7.13.3"/>
    </reaction>
</comment>
<dbReference type="CDD" id="cd00082">
    <property type="entry name" value="HisKA"/>
    <property type="match status" value="1"/>
</dbReference>
<dbReference type="InterPro" id="IPR005467">
    <property type="entry name" value="His_kinase_dom"/>
</dbReference>
<accession>A0ABQ8WLC2</accession>
<evidence type="ECO:0000256" key="6">
    <source>
        <dbReference type="PROSITE-ProRule" id="PRU00169"/>
    </source>
</evidence>
<evidence type="ECO:0000256" key="2">
    <source>
        <dbReference type="ARBA" id="ARBA00012438"/>
    </source>
</evidence>
<sequence length="1260" mass="138351">MDLPRARQDGLHNADRRARELYRYYKPASQAEVVPTWLPANDGFPFTANSGNIITPPISEGSVPSHSPPSRPASAGSEALVLGTSNSTMTSFAQLAALRLNAERVFVSVLDRDQQHIIAEATKSVNLNDPSIHDDNDNIWLGTSDTRKAWSVCKDIVSLPPNDRKNADYQFLIVNDMTENERYKHLSFVEKDPNFRFFAGTPLTTERNINLGCFFVLDKKPRDGLTPLEKDTLGSISMLVMDYLRVCRQASEGRRAARLSRGLSYFVEGSSSFVDNVDPSRTDSVGHLSATPASSYNRISASSRSHGDGSENASQAPSNSPPNDRSLSNDARSFSSVPSDLKLDYDWKLGSGSKLDNGSNVESGTVESSLPEWLTSSSRNRLPPDDSQGTSWSFRRAANLLRESLDLSGDGGVIFLEANNSPLMDADMGGDCSDTGGPASVLSASTNEEPFAPQAGSMTTCPAANLDRSFLQLLLRRYPKGKLWSFHRDGLISTSDDDDQEAQDKGPLGTSATSRSPPNAQPSKPTRKRRKAAENSVLNQYFPHAAQIMFVPLWDAVSSQWFGGCFCWSTIETQVFTTSVELSSVLGFSSSIMAEYSRVESLIADRQKGDFIGSISHELRSPLHGILAAAEFLNSTHLNEFQDSLLETINSCGRTLLDTMNQVLDFSKVVSLERTWRSMKRKKESQLDYKGSDKLPHHLDTLVATDVAILAEEVVEGICLGNVYGQSSTASADLPVLMPHQTKSQHQRSNVEVVIDVPFRDWVYRTQPGALRRIIMNIFGNAMKYTEFGRVTLSLAASSQSEGRSRRQGLEDLVTLTVTDTGKGISEEFLRGKLYTPFAQEDALAVGTGLGLSIVRSLVKALNGSIRIRSRPGEGTVVRVSLPLERPVGKESPEIEPSGQLMQQRETLTQTLLLREGYPGRRASIWGIDPSEVTANSNWSEIARYLSEWYDIEIVAWTPDAHIDLVLMDENDLPNFRTIAPSATLPALLVLCHKSVDYTGSKSEWLSLANSVNIIRRPCGPHKLARSVMRCLTHGQPRSTTPASALQPLNLPIRTSSLPSELASPHMSTGDDIGAPEQDCPGGRPMTVSPLRQPSPMTALKEEISEAPLPEPLVEGAKPSRGLARVLVVDDNRINLNLMMTFLKKRQLTDLDPAENGKLAVEAVERMQSGYDIIFMDMSMPVMNGFEATRAIRSLERDTDGRKPAIIIALTGLSSSRDESDAIASGVDLFLTKPVSFREVARLLNEWETGELVTERKMTC</sequence>
<dbReference type="SMART" id="SM00387">
    <property type="entry name" value="HATPase_c"/>
    <property type="match status" value="1"/>
</dbReference>
<feature type="compositionally biased region" description="Polar residues" evidence="7">
    <location>
        <begin position="510"/>
        <end position="524"/>
    </location>
</feature>
<dbReference type="PROSITE" id="PS50110">
    <property type="entry name" value="RESPONSE_REGULATORY"/>
    <property type="match status" value="1"/>
</dbReference>
<gene>
    <name evidence="10" type="ORF">N7505_006586</name>
</gene>
<keyword evidence="4" id="KW-0808">Transferase</keyword>
<dbReference type="InterPro" id="IPR036097">
    <property type="entry name" value="HisK_dim/P_sf"/>
</dbReference>
<feature type="region of interest" description="Disordered" evidence="7">
    <location>
        <begin position="354"/>
        <end position="390"/>
    </location>
</feature>
<dbReference type="Proteomes" id="UP001220256">
    <property type="component" value="Unassembled WGS sequence"/>
</dbReference>
<dbReference type="EMBL" id="JAPVEB010000003">
    <property type="protein sequence ID" value="KAJ5270828.1"/>
    <property type="molecule type" value="Genomic_DNA"/>
</dbReference>
<evidence type="ECO:0000313" key="11">
    <source>
        <dbReference type="Proteomes" id="UP001220256"/>
    </source>
</evidence>
<dbReference type="SMART" id="SM00388">
    <property type="entry name" value="HisKA"/>
    <property type="match status" value="1"/>
</dbReference>
<feature type="domain" description="Response regulatory" evidence="9">
    <location>
        <begin position="1125"/>
        <end position="1248"/>
    </location>
</feature>
<reference evidence="10 11" key="1">
    <citation type="journal article" date="2023" name="IMA Fungus">
        <title>Comparative genomic study of the Penicillium genus elucidates a diverse pangenome and 15 lateral gene transfer events.</title>
        <authorList>
            <person name="Petersen C."/>
            <person name="Sorensen T."/>
            <person name="Nielsen M.R."/>
            <person name="Sondergaard T.E."/>
            <person name="Sorensen J.L."/>
            <person name="Fitzpatrick D.A."/>
            <person name="Frisvad J.C."/>
            <person name="Nielsen K.L."/>
        </authorList>
    </citation>
    <scope>NUCLEOTIDE SEQUENCE [LARGE SCALE GENOMIC DNA]</scope>
    <source>
        <strain evidence="10 11">IBT 3361</strain>
    </source>
</reference>
<name>A0ABQ8WLC2_PENCH</name>
<evidence type="ECO:0000256" key="5">
    <source>
        <dbReference type="ARBA" id="ARBA00022777"/>
    </source>
</evidence>
<dbReference type="InterPro" id="IPR003594">
    <property type="entry name" value="HATPase_dom"/>
</dbReference>
<dbReference type="InterPro" id="IPR004358">
    <property type="entry name" value="Sig_transdc_His_kin-like_C"/>
</dbReference>
<dbReference type="SUPFAM" id="SSF52172">
    <property type="entry name" value="CheY-like"/>
    <property type="match status" value="1"/>
</dbReference>
<feature type="region of interest" description="Disordered" evidence="7">
    <location>
        <begin position="494"/>
        <end position="533"/>
    </location>
</feature>
<feature type="compositionally biased region" description="Low complexity" evidence="7">
    <location>
        <begin position="293"/>
        <end position="304"/>
    </location>
</feature>
<dbReference type="Gene3D" id="3.40.50.2300">
    <property type="match status" value="1"/>
</dbReference>
<dbReference type="PANTHER" id="PTHR43047:SF72">
    <property type="entry name" value="OSMOSENSING HISTIDINE PROTEIN KINASE SLN1"/>
    <property type="match status" value="1"/>
</dbReference>
<dbReference type="CDD" id="cd17546">
    <property type="entry name" value="REC_hyHK_CKI1_RcsC-like"/>
    <property type="match status" value="1"/>
</dbReference>
<evidence type="ECO:0000256" key="7">
    <source>
        <dbReference type="SAM" id="MobiDB-lite"/>
    </source>
</evidence>
<evidence type="ECO:0000256" key="4">
    <source>
        <dbReference type="ARBA" id="ARBA00022679"/>
    </source>
</evidence>
<evidence type="ECO:0000313" key="10">
    <source>
        <dbReference type="EMBL" id="KAJ5270828.1"/>
    </source>
</evidence>
<dbReference type="SUPFAM" id="SSF47384">
    <property type="entry name" value="Homodimeric domain of signal transducing histidine kinase"/>
    <property type="match status" value="1"/>
</dbReference>
<evidence type="ECO:0000259" key="8">
    <source>
        <dbReference type="PROSITE" id="PS50109"/>
    </source>
</evidence>
<feature type="compositionally biased region" description="Polar residues" evidence="7">
    <location>
        <begin position="354"/>
        <end position="380"/>
    </location>
</feature>
<dbReference type="InterPro" id="IPR011006">
    <property type="entry name" value="CheY-like_superfamily"/>
</dbReference>
<dbReference type="Gene3D" id="3.30.565.10">
    <property type="entry name" value="Histidine kinase-like ATPase, C-terminal domain"/>
    <property type="match status" value="1"/>
</dbReference>
<keyword evidence="5" id="KW-0418">Kinase</keyword>
<dbReference type="PRINTS" id="PR00344">
    <property type="entry name" value="BCTRLSENSOR"/>
</dbReference>
<feature type="domain" description="Histidine kinase" evidence="8">
    <location>
        <begin position="614"/>
        <end position="886"/>
    </location>
</feature>
<dbReference type="EC" id="2.7.13.3" evidence="2"/>
<evidence type="ECO:0000256" key="1">
    <source>
        <dbReference type="ARBA" id="ARBA00000085"/>
    </source>
</evidence>
<keyword evidence="3 6" id="KW-0597">Phosphoprotein</keyword>
<dbReference type="Pfam" id="PF02518">
    <property type="entry name" value="HATPase_c"/>
    <property type="match status" value="1"/>
</dbReference>
<dbReference type="InterPro" id="IPR001789">
    <property type="entry name" value="Sig_transdc_resp-reg_receiver"/>
</dbReference>
<dbReference type="PANTHER" id="PTHR43047">
    <property type="entry name" value="TWO-COMPONENT HISTIDINE PROTEIN KINASE"/>
    <property type="match status" value="1"/>
</dbReference>
<dbReference type="Pfam" id="PF00512">
    <property type="entry name" value="HisKA"/>
    <property type="match status" value="1"/>
</dbReference>
<dbReference type="SMART" id="SM00448">
    <property type="entry name" value="REC"/>
    <property type="match status" value="1"/>
</dbReference>
<proteinExistence type="predicted"/>
<keyword evidence="11" id="KW-1185">Reference proteome</keyword>
<dbReference type="SUPFAM" id="SSF55781">
    <property type="entry name" value="GAF domain-like"/>
    <property type="match status" value="1"/>
</dbReference>
<protein>
    <recommendedName>
        <fullName evidence="2">histidine kinase</fullName>
        <ecNumber evidence="2">2.7.13.3</ecNumber>
    </recommendedName>
</protein>
<feature type="region of interest" description="Disordered" evidence="7">
    <location>
        <begin position="55"/>
        <end position="78"/>
    </location>
</feature>
<dbReference type="InterPro" id="IPR003661">
    <property type="entry name" value="HisK_dim/P_dom"/>
</dbReference>
<dbReference type="Pfam" id="PF00072">
    <property type="entry name" value="Response_reg"/>
    <property type="match status" value="1"/>
</dbReference>
<feature type="modified residue" description="4-aspartylphosphate" evidence="6">
    <location>
        <position position="1177"/>
    </location>
</feature>
<dbReference type="InterPro" id="IPR036890">
    <property type="entry name" value="HATPase_C_sf"/>
</dbReference>
<feature type="region of interest" description="Disordered" evidence="7">
    <location>
        <begin position="284"/>
        <end position="337"/>
    </location>
</feature>
<evidence type="ECO:0000256" key="3">
    <source>
        <dbReference type="ARBA" id="ARBA00022553"/>
    </source>
</evidence>
<organism evidence="10 11">
    <name type="scientific">Penicillium chrysogenum</name>
    <name type="common">Penicillium notatum</name>
    <dbReference type="NCBI Taxonomy" id="5076"/>
    <lineage>
        <taxon>Eukaryota</taxon>
        <taxon>Fungi</taxon>
        <taxon>Dikarya</taxon>
        <taxon>Ascomycota</taxon>
        <taxon>Pezizomycotina</taxon>
        <taxon>Eurotiomycetes</taxon>
        <taxon>Eurotiomycetidae</taxon>
        <taxon>Eurotiales</taxon>
        <taxon>Aspergillaceae</taxon>
        <taxon>Penicillium</taxon>
        <taxon>Penicillium chrysogenum species complex</taxon>
    </lineage>
</organism>
<feature type="compositionally biased region" description="Polar residues" evidence="7">
    <location>
        <begin position="311"/>
        <end position="337"/>
    </location>
</feature>
<dbReference type="PROSITE" id="PS50109">
    <property type="entry name" value="HIS_KIN"/>
    <property type="match status" value="1"/>
</dbReference>